<feature type="compositionally biased region" description="Basic residues" evidence="2">
    <location>
        <begin position="257"/>
        <end position="267"/>
    </location>
</feature>
<dbReference type="FunFam" id="3.30.70.330:FF:000495">
    <property type="entry name" value="Putative G-patch DNA repair protein (Drt111)"/>
    <property type="match status" value="1"/>
</dbReference>
<keyword evidence="1" id="KW-0694">RNA-binding</keyword>
<dbReference type="InterPro" id="IPR035979">
    <property type="entry name" value="RBD_domain_sf"/>
</dbReference>
<dbReference type="SMART" id="SM00443">
    <property type="entry name" value="G_patch"/>
    <property type="match status" value="1"/>
</dbReference>
<dbReference type="Pfam" id="PF01585">
    <property type="entry name" value="G-patch"/>
    <property type="match status" value="1"/>
</dbReference>
<dbReference type="KEGG" id="pgri:PgNI_01673"/>
<evidence type="ECO:0000256" key="1">
    <source>
        <dbReference type="PROSITE-ProRule" id="PRU00176"/>
    </source>
</evidence>
<dbReference type="GO" id="GO:0071011">
    <property type="term" value="C:precatalytic spliceosome"/>
    <property type="evidence" value="ECO:0007669"/>
    <property type="project" value="TreeGrafter"/>
</dbReference>
<evidence type="ECO:0000259" key="3">
    <source>
        <dbReference type="PROSITE" id="PS50102"/>
    </source>
</evidence>
<dbReference type="GO" id="GO:0045292">
    <property type="term" value="P:mRNA cis splicing, via spliceosome"/>
    <property type="evidence" value="ECO:0007669"/>
    <property type="project" value="InterPro"/>
</dbReference>
<dbReference type="PROSITE" id="PS50174">
    <property type="entry name" value="G_PATCH"/>
    <property type="match status" value="1"/>
</dbReference>
<evidence type="ECO:0000313" key="6">
    <source>
        <dbReference type="RefSeq" id="XP_030987508.1"/>
    </source>
</evidence>
<feature type="region of interest" description="Disordered" evidence="2">
    <location>
        <begin position="257"/>
        <end position="320"/>
    </location>
</feature>
<dbReference type="InterPro" id="IPR000504">
    <property type="entry name" value="RRM_dom"/>
</dbReference>
<feature type="compositionally biased region" description="Low complexity" evidence="2">
    <location>
        <begin position="158"/>
        <end position="170"/>
    </location>
</feature>
<reference evidence="6" key="3">
    <citation type="submission" date="2025-08" db="UniProtKB">
        <authorList>
            <consortium name="RefSeq"/>
        </authorList>
    </citation>
    <scope>IDENTIFICATION</scope>
    <source>
        <strain evidence="6">NI907</strain>
    </source>
</reference>
<proteinExistence type="predicted"/>
<dbReference type="SUPFAM" id="SSF54928">
    <property type="entry name" value="RNA-binding domain, RBD"/>
    <property type="match status" value="1"/>
</dbReference>
<dbReference type="PANTHER" id="PTHR13288">
    <property type="entry name" value="SPLICING FACTOR 45 SPF45"/>
    <property type="match status" value="1"/>
</dbReference>
<feature type="compositionally biased region" description="Basic and acidic residues" evidence="2">
    <location>
        <begin position="209"/>
        <end position="218"/>
    </location>
</feature>
<feature type="domain" description="G-patch" evidence="4">
    <location>
        <begin position="402"/>
        <end position="453"/>
    </location>
</feature>
<evidence type="ECO:0000313" key="5">
    <source>
        <dbReference type="Proteomes" id="UP000515153"/>
    </source>
</evidence>
<sequence>MVAFTSHYHNCFSFHDKLLYQACQEQTLKELRVQLTANKLPARIVIMSGGAPPKPPPSGAMSLYANLLAPKAAAGDSTTPNARTPAKTGDEAGGDKKPLDPAMLRFQPMRRPQQGQKPKPKGAFLKIGAITAPASTTTTTAAAAATAASASTTTAAATSNSADSSVASATIQQPPRSKLADWAATEDDEYTYGLGKRHRGGRKAKKKNNRDDRDRQTDWDELYDPARPTNVEEYLRSDERIAEIREWKGVLYAHRRRREQNRTRSRSRGSCGSSSGSEAARAPPTNQFAPPPQYSFAPPQISPPRVQQDSAAPVIPDDATGDDAYARRLALSKGSEVGAPPTQPDAVPAATISRAPVRYEPTALPNEDGDEMDIDEDEDECPGLGSAKTNDSDPVRSNRPGQAGFAARMMEKMGWEKGKGLGAEETGITSGLSVKVEKRKKRPDAEGGGFAAPGNMARVVGGKRGVQDVGKFGSMSEVVALGGMLEGMEDVAGEVAEGLAQEIGEECGEKYGRVERLYIDVDTRQVFIKFTDQVSALRAVNALDGRIFNGNEIKPKFYDSEKFEQGVYH</sequence>
<feature type="compositionally biased region" description="Low complexity" evidence="2">
    <location>
        <begin position="268"/>
        <end position="277"/>
    </location>
</feature>
<keyword evidence="5" id="KW-1185">Reference proteome</keyword>
<dbReference type="GeneID" id="41956658"/>
<evidence type="ECO:0008006" key="7">
    <source>
        <dbReference type="Google" id="ProtNLM"/>
    </source>
</evidence>
<dbReference type="GO" id="GO:0003723">
    <property type="term" value="F:RNA binding"/>
    <property type="evidence" value="ECO:0007669"/>
    <property type="project" value="UniProtKB-UniRule"/>
</dbReference>
<evidence type="ECO:0000256" key="2">
    <source>
        <dbReference type="SAM" id="MobiDB-lite"/>
    </source>
</evidence>
<dbReference type="Proteomes" id="UP000515153">
    <property type="component" value="Unplaced"/>
</dbReference>
<dbReference type="Gene3D" id="3.30.70.330">
    <property type="match status" value="1"/>
</dbReference>
<dbReference type="InterPro" id="IPR000467">
    <property type="entry name" value="G_patch_dom"/>
</dbReference>
<feature type="compositionally biased region" description="Basic and acidic residues" evidence="2">
    <location>
        <begin position="88"/>
        <end position="99"/>
    </location>
</feature>
<name>A0A6P8BJL0_PYRGI</name>
<feature type="compositionally biased region" description="Acidic residues" evidence="2">
    <location>
        <begin position="367"/>
        <end position="381"/>
    </location>
</feature>
<reference evidence="6" key="1">
    <citation type="journal article" date="2019" name="Mol. Biol. Evol.">
        <title>Blast fungal genomes show frequent chromosomal changes, gene gains and losses, and effector gene turnover.</title>
        <authorList>
            <person name="Gomez Luciano L.B."/>
            <person name="Jason Tsai I."/>
            <person name="Chuma I."/>
            <person name="Tosa Y."/>
            <person name="Chen Y.H."/>
            <person name="Li J.Y."/>
            <person name="Li M.Y."/>
            <person name="Jade Lu M.Y."/>
            <person name="Nakayashiki H."/>
            <person name="Li W.H."/>
        </authorList>
    </citation>
    <scope>NUCLEOTIDE SEQUENCE</scope>
    <source>
        <strain evidence="6">NI907</strain>
    </source>
</reference>
<feature type="region of interest" description="Disordered" evidence="2">
    <location>
        <begin position="333"/>
        <end position="400"/>
    </location>
</feature>
<gene>
    <name evidence="6" type="ORF">PgNI_01673</name>
</gene>
<dbReference type="RefSeq" id="XP_030987508.1">
    <property type="nucleotide sequence ID" value="XM_031121745.1"/>
</dbReference>
<organism evidence="5 6">
    <name type="scientific">Pyricularia grisea</name>
    <name type="common">Crabgrass-specific blast fungus</name>
    <name type="synonym">Magnaporthe grisea</name>
    <dbReference type="NCBI Taxonomy" id="148305"/>
    <lineage>
        <taxon>Eukaryota</taxon>
        <taxon>Fungi</taxon>
        <taxon>Dikarya</taxon>
        <taxon>Ascomycota</taxon>
        <taxon>Pezizomycotina</taxon>
        <taxon>Sordariomycetes</taxon>
        <taxon>Sordariomycetidae</taxon>
        <taxon>Magnaporthales</taxon>
        <taxon>Pyriculariaceae</taxon>
        <taxon>Pyricularia</taxon>
    </lineage>
</organism>
<dbReference type="InterPro" id="IPR012677">
    <property type="entry name" value="Nucleotide-bd_a/b_plait_sf"/>
</dbReference>
<feature type="region of interest" description="Disordered" evidence="2">
    <location>
        <begin position="158"/>
        <end position="179"/>
    </location>
</feature>
<dbReference type="Pfam" id="PF00076">
    <property type="entry name" value="RRM_1"/>
    <property type="match status" value="1"/>
</dbReference>
<accession>A0A6P8BJL0</accession>
<feature type="domain" description="RRM" evidence="3">
    <location>
        <begin position="477"/>
        <end position="560"/>
    </location>
</feature>
<dbReference type="PANTHER" id="PTHR13288:SF8">
    <property type="entry name" value="SPLICING FACTOR 45"/>
    <property type="match status" value="1"/>
</dbReference>
<dbReference type="PROSITE" id="PS50102">
    <property type="entry name" value="RRM"/>
    <property type="match status" value="1"/>
</dbReference>
<dbReference type="AlphaFoldDB" id="A0A6P8BJL0"/>
<evidence type="ECO:0000259" key="4">
    <source>
        <dbReference type="PROSITE" id="PS50174"/>
    </source>
</evidence>
<reference evidence="6" key="2">
    <citation type="submission" date="2019-10" db="EMBL/GenBank/DDBJ databases">
        <authorList>
            <consortium name="NCBI Genome Project"/>
        </authorList>
    </citation>
    <scope>NUCLEOTIDE SEQUENCE</scope>
    <source>
        <strain evidence="6">NI907</strain>
    </source>
</reference>
<protein>
    <recommendedName>
        <fullName evidence="7">G-patch domain-containing protein</fullName>
    </recommendedName>
</protein>
<feature type="region of interest" description="Disordered" evidence="2">
    <location>
        <begin position="72"/>
        <end position="101"/>
    </location>
</feature>
<feature type="compositionally biased region" description="Basic residues" evidence="2">
    <location>
        <begin position="195"/>
        <end position="208"/>
    </location>
</feature>
<feature type="region of interest" description="Disordered" evidence="2">
    <location>
        <begin position="192"/>
        <end position="224"/>
    </location>
</feature>
<dbReference type="InterPro" id="IPR040052">
    <property type="entry name" value="RBM17"/>
</dbReference>